<dbReference type="InterPro" id="IPR007627">
    <property type="entry name" value="RNA_pol_sigma70_r2"/>
</dbReference>
<organism evidence="6 7">
    <name type="scientific">Mucilaginibacter xinganensis</name>
    <dbReference type="NCBI Taxonomy" id="1234841"/>
    <lineage>
        <taxon>Bacteria</taxon>
        <taxon>Pseudomonadati</taxon>
        <taxon>Bacteroidota</taxon>
        <taxon>Sphingobacteriia</taxon>
        <taxon>Sphingobacteriales</taxon>
        <taxon>Sphingobacteriaceae</taxon>
        <taxon>Mucilaginibacter</taxon>
    </lineage>
</organism>
<keyword evidence="3" id="KW-0731">Sigma factor</keyword>
<evidence type="ECO:0000256" key="3">
    <source>
        <dbReference type="ARBA" id="ARBA00023082"/>
    </source>
</evidence>
<dbReference type="InterPro" id="IPR036388">
    <property type="entry name" value="WH-like_DNA-bd_sf"/>
</dbReference>
<dbReference type="PANTHER" id="PTHR43133:SF45">
    <property type="entry name" value="RNA POLYMERASE ECF-TYPE SIGMA FACTOR"/>
    <property type="match status" value="1"/>
</dbReference>
<dbReference type="AlphaFoldDB" id="A0A223NSC9"/>
<dbReference type="InterPro" id="IPR013324">
    <property type="entry name" value="RNA_pol_sigma_r3/r4-like"/>
</dbReference>
<dbReference type="SUPFAM" id="SSF88659">
    <property type="entry name" value="Sigma3 and sigma4 domains of RNA polymerase sigma factors"/>
    <property type="match status" value="1"/>
</dbReference>
<dbReference type="Gene3D" id="1.10.10.10">
    <property type="entry name" value="Winged helix-like DNA-binding domain superfamily/Winged helix DNA-binding domain"/>
    <property type="match status" value="1"/>
</dbReference>
<dbReference type="RefSeq" id="WP_094569354.1">
    <property type="nucleotide sequence ID" value="NZ_CP022743.1"/>
</dbReference>
<dbReference type="InterPro" id="IPR000792">
    <property type="entry name" value="Tscrpt_reg_LuxR_C"/>
</dbReference>
<evidence type="ECO:0000256" key="2">
    <source>
        <dbReference type="ARBA" id="ARBA00023015"/>
    </source>
</evidence>
<dbReference type="Pfam" id="PF08281">
    <property type="entry name" value="Sigma70_r4_2"/>
    <property type="match status" value="1"/>
</dbReference>
<evidence type="ECO:0000259" key="5">
    <source>
        <dbReference type="PROSITE" id="PS00622"/>
    </source>
</evidence>
<keyword evidence="7" id="KW-1185">Reference proteome</keyword>
<dbReference type="PROSITE" id="PS00622">
    <property type="entry name" value="HTH_LUXR_1"/>
    <property type="match status" value="1"/>
</dbReference>
<evidence type="ECO:0000256" key="4">
    <source>
        <dbReference type="ARBA" id="ARBA00023163"/>
    </source>
</evidence>
<dbReference type="KEGG" id="muc:MuYL_0909"/>
<dbReference type="InterPro" id="IPR039425">
    <property type="entry name" value="RNA_pol_sigma-70-like"/>
</dbReference>
<keyword evidence="4" id="KW-0804">Transcription</keyword>
<feature type="domain" description="HTH luxR-type" evidence="5">
    <location>
        <begin position="127"/>
        <end position="154"/>
    </location>
</feature>
<name>A0A223NSC9_9SPHI</name>
<gene>
    <name evidence="6" type="ORF">MuYL_0909</name>
</gene>
<dbReference type="GO" id="GO:0016987">
    <property type="term" value="F:sigma factor activity"/>
    <property type="evidence" value="ECO:0007669"/>
    <property type="project" value="UniProtKB-KW"/>
</dbReference>
<dbReference type="InterPro" id="IPR013249">
    <property type="entry name" value="RNA_pol_sigma70_r4_t2"/>
</dbReference>
<protein>
    <submittedName>
        <fullName evidence="6">RNA polymerase subunit sigma-70</fullName>
    </submittedName>
</protein>
<dbReference type="InterPro" id="IPR014284">
    <property type="entry name" value="RNA_pol_sigma-70_dom"/>
</dbReference>
<proteinExistence type="inferred from homology"/>
<reference evidence="6 7" key="1">
    <citation type="submission" date="2017-08" db="EMBL/GenBank/DDBJ databases">
        <title>Complete genome sequence of Mucilaginibacter sp. strain BJC16-A31.</title>
        <authorList>
            <consortium name="Henan University of Science and Technology"/>
            <person name="You X."/>
        </authorList>
    </citation>
    <scope>NUCLEOTIDE SEQUENCE [LARGE SCALE GENOMIC DNA]</scope>
    <source>
        <strain evidence="6 7">BJC16-A31</strain>
    </source>
</reference>
<comment type="similarity">
    <text evidence="1">Belongs to the sigma-70 factor family. ECF subfamily.</text>
</comment>
<dbReference type="PANTHER" id="PTHR43133">
    <property type="entry name" value="RNA POLYMERASE ECF-TYPE SIGMA FACTO"/>
    <property type="match status" value="1"/>
</dbReference>
<keyword evidence="2" id="KW-0805">Transcription regulation</keyword>
<dbReference type="InterPro" id="IPR013325">
    <property type="entry name" value="RNA_pol_sigma_r2"/>
</dbReference>
<evidence type="ECO:0000313" key="7">
    <source>
        <dbReference type="Proteomes" id="UP000215002"/>
    </source>
</evidence>
<evidence type="ECO:0000256" key="1">
    <source>
        <dbReference type="ARBA" id="ARBA00010641"/>
    </source>
</evidence>
<dbReference type="Proteomes" id="UP000215002">
    <property type="component" value="Chromosome"/>
</dbReference>
<dbReference type="GO" id="GO:0003677">
    <property type="term" value="F:DNA binding"/>
    <property type="evidence" value="ECO:0007669"/>
    <property type="project" value="InterPro"/>
</dbReference>
<dbReference type="SUPFAM" id="SSF88946">
    <property type="entry name" value="Sigma2 domain of RNA polymerase sigma factors"/>
    <property type="match status" value="1"/>
</dbReference>
<dbReference type="Pfam" id="PF04542">
    <property type="entry name" value="Sigma70_r2"/>
    <property type="match status" value="1"/>
</dbReference>
<evidence type="ECO:0000313" key="6">
    <source>
        <dbReference type="EMBL" id="ASU32809.1"/>
    </source>
</evidence>
<dbReference type="NCBIfam" id="TIGR02937">
    <property type="entry name" value="sigma70-ECF"/>
    <property type="match status" value="1"/>
</dbReference>
<sequence>MQRKEEFVKIIKENAGLIYKVTRVYTDSREDRQDLYQEIVYQLWKSFESFRSESKVSTWMYRIALNTAIAHLNKEKKKGSYTPIDELLLNKPDLNDTLKEEQIEILYTQIRRLDKIEKGIILLYLDGKTYDEIAGITGFSTTNIGTRLGRIKQKLIAQIN</sequence>
<dbReference type="Gene3D" id="1.10.1740.10">
    <property type="match status" value="1"/>
</dbReference>
<dbReference type="EMBL" id="CP022743">
    <property type="protein sequence ID" value="ASU32809.1"/>
    <property type="molecule type" value="Genomic_DNA"/>
</dbReference>
<dbReference type="OrthoDB" id="9780326at2"/>
<accession>A0A223NSC9</accession>
<dbReference type="GO" id="GO:0006352">
    <property type="term" value="P:DNA-templated transcription initiation"/>
    <property type="evidence" value="ECO:0007669"/>
    <property type="project" value="InterPro"/>
</dbReference>